<comment type="caution">
    <text evidence="7">The sequence shown here is derived from an EMBL/GenBank/DDBJ whole genome shotgun (WGS) entry which is preliminary data.</text>
</comment>
<comment type="similarity">
    <text evidence="4">Belongs to the cyclin family.</text>
</comment>
<dbReference type="Gene3D" id="1.10.472.10">
    <property type="entry name" value="Cyclin-like"/>
    <property type="match status" value="2"/>
</dbReference>
<accession>A0A8T8T206</accession>
<dbReference type="SUPFAM" id="SSF47954">
    <property type="entry name" value="Cyclin-like"/>
    <property type="match status" value="2"/>
</dbReference>
<reference evidence="7" key="2">
    <citation type="journal article" date="2019" name="IMA Fungus">
        <title>Genome sequencing and comparison of five Tilletia species to identify candidate genes for the detection of regulated species infecting wheat.</title>
        <authorList>
            <person name="Nguyen H.D.T."/>
            <person name="Sultana T."/>
            <person name="Kesanakurti P."/>
            <person name="Hambleton S."/>
        </authorList>
    </citation>
    <scope>NUCLEOTIDE SEQUENCE</scope>
    <source>
        <strain evidence="7">DAOMC 236416</strain>
    </source>
</reference>
<evidence type="ECO:0000259" key="6">
    <source>
        <dbReference type="SMART" id="SM01332"/>
    </source>
</evidence>
<keyword evidence="1" id="KW-0132">Cell division</keyword>
<name>A0A8T8T206_9BASI</name>
<feature type="domain" description="Cyclin C-terminal" evidence="6">
    <location>
        <begin position="154"/>
        <end position="268"/>
    </location>
</feature>
<dbReference type="GO" id="GO:0051301">
    <property type="term" value="P:cell division"/>
    <property type="evidence" value="ECO:0007669"/>
    <property type="project" value="UniProtKB-KW"/>
</dbReference>
<dbReference type="GO" id="GO:0016538">
    <property type="term" value="F:cyclin-dependent protein serine/threonine kinase regulator activity"/>
    <property type="evidence" value="ECO:0007669"/>
    <property type="project" value="InterPro"/>
</dbReference>
<keyword evidence="2 4" id="KW-0195">Cyclin</keyword>
<evidence type="ECO:0000256" key="4">
    <source>
        <dbReference type="RuleBase" id="RU000383"/>
    </source>
</evidence>
<keyword evidence="3" id="KW-0131">Cell cycle</keyword>
<protein>
    <recommendedName>
        <fullName evidence="9">Cyclin N-terminal domain-containing protein</fullName>
    </recommendedName>
</protein>
<dbReference type="SMART" id="SM01332">
    <property type="entry name" value="Cyclin_C"/>
    <property type="match status" value="1"/>
</dbReference>
<dbReference type="Pfam" id="PF02984">
    <property type="entry name" value="Cyclin_C"/>
    <property type="match status" value="1"/>
</dbReference>
<evidence type="ECO:0000313" key="8">
    <source>
        <dbReference type="Proteomes" id="UP000077521"/>
    </source>
</evidence>
<feature type="domain" description="Cyclin-like" evidence="5">
    <location>
        <begin position="59"/>
        <end position="144"/>
    </location>
</feature>
<dbReference type="PIRSF" id="PIRSF001771">
    <property type="entry name" value="Cyclin_A_B_D_E"/>
    <property type="match status" value="1"/>
</dbReference>
<evidence type="ECO:0000256" key="3">
    <source>
        <dbReference type="ARBA" id="ARBA00023306"/>
    </source>
</evidence>
<dbReference type="InterPro" id="IPR004367">
    <property type="entry name" value="Cyclin_C-dom"/>
</dbReference>
<dbReference type="Pfam" id="PF00134">
    <property type="entry name" value="Cyclin_N"/>
    <property type="match status" value="1"/>
</dbReference>
<proteinExistence type="inferred from homology"/>
<dbReference type="InterPro" id="IPR036915">
    <property type="entry name" value="Cyclin-like_sf"/>
</dbReference>
<dbReference type="GO" id="GO:0044772">
    <property type="term" value="P:mitotic cell cycle phase transition"/>
    <property type="evidence" value="ECO:0007669"/>
    <property type="project" value="InterPro"/>
</dbReference>
<dbReference type="AlphaFoldDB" id="A0A8T8T206"/>
<keyword evidence="8" id="KW-1185">Reference proteome</keyword>
<dbReference type="InterPro" id="IPR013763">
    <property type="entry name" value="Cyclin-like_dom"/>
</dbReference>
<gene>
    <name evidence="7" type="ORF">A4X13_0g3817</name>
</gene>
<dbReference type="InterPro" id="IPR006671">
    <property type="entry name" value="Cyclin_N"/>
</dbReference>
<organism evidence="7 8">
    <name type="scientific">Tilletia indica</name>
    <dbReference type="NCBI Taxonomy" id="43049"/>
    <lineage>
        <taxon>Eukaryota</taxon>
        <taxon>Fungi</taxon>
        <taxon>Dikarya</taxon>
        <taxon>Basidiomycota</taxon>
        <taxon>Ustilaginomycotina</taxon>
        <taxon>Exobasidiomycetes</taxon>
        <taxon>Tilletiales</taxon>
        <taxon>Tilletiaceae</taxon>
        <taxon>Tilletia</taxon>
    </lineage>
</organism>
<reference evidence="7" key="1">
    <citation type="submission" date="2016-04" db="EMBL/GenBank/DDBJ databases">
        <authorList>
            <person name="Nguyen H.D."/>
            <person name="Samba Siva P."/>
            <person name="Cullis J."/>
            <person name="Levesque C.A."/>
            <person name="Hambleton S."/>
        </authorList>
    </citation>
    <scope>NUCLEOTIDE SEQUENCE</scope>
    <source>
        <strain evidence="7">DAOMC 236416</strain>
    </source>
</reference>
<evidence type="ECO:0000259" key="5">
    <source>
        <dbReference type="SMART" id="SM00385"/>
    </source>
</evidence>
<evidence type="ECO:0000313" key="7">
    <source>
        <dbReference type="EMBL" id="KAE8251865.1"/>
    </source>
</evidence>
<dbReference type="Proteomes" id="UP000077521">
    <property type="component" value="Unassembled WGS sequence"/>
</dbReference>
<dbReference type="InterPro" id="IPR046965">
    <property type="entry name" value="Cyclin_A/B-like"/>
</dbReference>
<evidence type="ECO:0000256" key="2">
    <source>
        <dbReference type="ARBA" id="ARBA00023127"/>
    </source>
</evidence>
<sequence>MHPRRTSSLPAPQRTVAYDSHYVDNFFHLLTPPINTPAPASLSRSNIPSDWAIRTHVLDWLLRVHRRCPMGTDTLWLAVDIFHRYLNIRANVTHNYHVTAVTSLYIASKYEETVHPTLQSMSTLIDGLDRTRDHMRREEQHILQALHYSISSYISPAQWILRIASAVACVTETIRIANVLVESTITHQAFLSIPPRHLAASAVLIAITIKRETWNTSLESYSGYAAEALLPTARDILRVIRCSSFPHSSVYEKYGGARHHFYSHHVRAWADDNTF</sequence>
<feature type="domain" description="Cyclin-like" evidence="5">
    <location>
        <begin position="158"/>
        <end position="238"/>
    </location>
</feature>
<dbReference type="EMBL" id="LWDF02000228">
    <property type="protein sequence ID" value="KAE8251865.1"/>
    <property type="molecule type" value="Genomic_DNA"/>
</dbReference>
<dbReference type="SMART" id="SM00385">
    <property type="entry name" value="CYCLIN"/>
    <property type="match status" value="2"/>
</dbReference>
<dbReference type="PANTHER" id="PTHR10177">
    <property type="entry name" value="CYCLINS"/>
    <property type="match status" value="1"/>
</dbReference>
<evidence type="ECO:0008006" key="9">
    <source>
        <dbReference type="Google" id="ProtNLM"/>
    </source>
</evidence>
<evidence type="ECO:0000256" key="1">
    <source>
        <dbReference type="ARBA" id="ARBA00022618"/>
    </source>
</evidence>
<dbReference type="InterPro" id="IPR039361">
    <property type="entry name" value="Cyclin"/>
</dbReference>